<dbReference type="CDD" id="cd03207">
    <property type="entry name" value="GST_C_8"/>
    <property type="match status" value="1"/>
</dbReference>
<organism evidence="2 3">
    <name type="scientific">Comamonas guangdongensis</name>
    <dbReference type="NCBI Taxonomy" id="510515"/>
    <lineage>
        <taxon>Bacteria</taxon>
        <taxon>Pseudomonadati</taxon>
        <taxon>Pseudomonadota</taxon>
        <taxon>Betaproteobacteria</taxon>
        <taxon>Burkholderiales</taxon>
        <taxon>Comamonadaceae</taxon>
        <taxon>Comamonas</taxon>
    </lineage>
</organism>
<keyword evidence="3" id="KW-1185">Reference proteome</keyword>
<feature type="domain" description="GST N-terminal" evidence="1">
    <location>
        <begin position="4"/>
        <end position="85"/>
    </location>
</feature>
<protein>
    <submittedName>
        <fullName evidence="2">Glutathione S-transferase family protein</fullName>
    </submittedName>
</protein>
<evidence type="ECO:0000259" key="1">
    <source>
        <dbReference type="PROSITE" id="PS50404"/>
    </source>
</evidence>
<dbReference type="InterPro" id="IPR040079">
    <property type="entry name" value="Glutathione_S-Trfase"/>
</dbReference>
<dbReference type="SFLD" id="SFLDS00019">
    <property type="entry name" value="Glutathione_Transferase_(cytos"/>
    <property type="match status" value="1"/>
</dbReference>
<reference evidence="2 3" key="1">
    <citation type="journal article" date="2013" name="Int. J. Syst. Evol. Microbiol.">
        <title>Comamonas guangdongensis sp. nov., isolated from subterranean forest sediment, and emended description of the genus Comamonas.</title>
        <authorList>
            <person name="Zhang J."/>
            <person name="Wang Y."/>
            <person name="Zhou S."/>
            <person name="Wu C."/>
            <person name="He J."/>
            <person name="Li F."/>
        </authorList>
    </citation>
    <scope>NUCLEOTIDE SEQUENCE [LARGE SCALE GENOMIC DNA]</scope>
    <source>
        <strain evidence="2 3">CCTCC AB2011133</strain>
    </source>
</reference>
<dbReference type="CDD" id="cd03046">
    <property type="entry name" value="GST_N_GTT1_like"/>
    <property type="match status" value="1"/>
</dbReference>
<dbReference type="SFLD" id="SFLDG00358">
    <property type="entry name" value="Main_(cytGST)"/>
    <property type="match status" value="1"/>
</dbReference>
<dbReference type="SUPFAM" id="SSF47616">
    <property type="entry name" value="GST C-terminal domain-like"/>
    <property type="match status" value="1"/>
</dbReference>
<dbReference type="Proteomes" id="UP001561046">
    <property type="component" value="Unassembled WGS sequence"/>
</dbReference>
<dbReference type="InterPro" id="IPR036282">
    <property type="entry name" value="Glutathione-S-Trfase_C_sf"/>
</dbReference>
<dbReference type="Pfam" id="PF02798">
    <property type="entry name" value="GST_N"/>
    <property type="match status" value="1"/>
</dbReference>
<sequence>MHSDRRVTFYHAPRSRSAGVRILVEELGAEHDLVALDLQAGQQREPAYLAINPMGKVPALRHGDALITEQAAVYLYLAELYPEHGLVPPVGDALRGPFLRWMVFYGSCFEPAVVDRALKRDSGGRSMSPYGDYASVMQALIQQLTPGPWLLGERFTVADVLWGSALGWMQAFKLLPESPEIRRYVARFGERPAVRRAAALDEALIAARKPG</sequence>
<dbReference type="Gene3D" id="3.40.30.10">
    <property type="entry name" value="Glutaredoxin"/>
    <property type="match status" value="1"/>
</dbReference>
<name>A0ABV3ZZU7_9BURK</name>
<gene>
    <name evidence="2" type="ORF">AB6724_20100</name>
</gene>
<proteinExistence type="predicted"/>
<comment type="caution">
    <text evidence="2">The sequence shown here is derived from an EMBL/GenBank/DDBJ whole genome shotgun (WGS) entry which is preliminary data.</text>
</comment>
<dbReference type="InterPro" id="IPR036249">
    <property type="entry name" value="Thioredoxin-like_sf"/>
</dbReference>
<dbReference type="PROSITE" id="PS50404">
    <property type="entry name" value="GST_NTER"/>
    <property type="match status" value="1"/>
</dbReference>
<accession>A0ABV3ZZU7</accession>
<dbReference type="PANTHER" id="PTHR44051">
    <property type="entry name" value="GLUTATHIONE S-TRANSFERASE-RELATED"/>
    <property type="match status" value="1"/>
</dbReference>
<evidence type="ECO:0000313" key="2">
    <source>
        <dbReference type="EMBL" id="MEX8195142.1"/>
    </source>
</evidence>
<dbReference type="PANTHER" id="PTHR44051:SF21">
    <property type="entry name" value="GLUTATHIONE S-TRANSFERASE FAMILY PROTEIN"/>
    <property type="match status" value="1"/>
</dbReference>
<dbReference type="SFLD" id="SFLDG01150">
    <property type="entry name" value="Main.1:_Beta-like"/>
    <property type="match status" value="1"/>
</dbReference>
<evidence type="ECO:0000313" key="3">
    <source>
        <dbReference type="Proteomes" id="UP001561046"/>
    </source>
</evidence>
<dbReference type="Gene3D" id="1.20.1050.10">
    <property type="match status" value="1"/>
</dbReference>
<dbReference type="SUPFAM" id="SSF52833">
    <property type="entry name" value="Thioredoxin-like"/>
    <property type="match status" value="1"/>
</dbReference>
<dbReference type="Pfam" id="PF13410">
    <property type="entry name" value="GST_C_2"/>
    <property type="match status" value="1"/>
</dbReference>
<dbReference type="EMBL" id="JBFYGN010000034">
    <property type="protein sequence ID" value="MEX8195142.1"/>
    <property type="molecule type" value="Genomic_DNA"/>
</dbReference>
<dbReference type="InterPro" id="IPR004045">
    <property type="entry name" value="Glutathione_S-Trfase_N"/>
</dbReference>
<dbReference type="RefSeq" id="WP_369340320.1">
    <property type="nucleotide sequence ID" value="NZ_JBFYGN010000034.1"/>
</dbReference>